<evidence type="ECO:0000256" key="11">
    <source>
        <dbReference type="ARBA" id="ARBA00022734"/>
    </source>
</evidence>
<dbReference type="UniPathway" id="UPA00378"/>
<dbReference type="PANTHER" id="PTHR46396:SF1">
    <property type="entry name" value="PROTEIN O-LINKED-MANNOSE BETA-1,2-N-ACETYLGLUCOSAMINYLTRANSFERASE 1"/>
    <property type="match status" value="1"/>
</dbReference>
<proteinExistence type="inferred from homology"/>
<evidence type="ECO:0000256" key="8">
    <source>
        <dbReference type="ARBA" id="ARBA00022679"/>
    </source>
</evidence>
<dbReference type="Pfam" id="PF03071">
    <property type="entry name" value="GNT-I"/>
    <property type="match status" value="1"/>
</dbReference>
<dbReference type="PANTHER" id="PTHR46396">
    <property type="entry name" value="PROTEIN O-LINKED-MANNOSE BETA-1,2-N-ACETYLGLUCOSAMINYLTRANSFERASE 1"/>
    <property type="match status" value="1"/>
</dbReference>
<evidence type="ECO:0000256" key="1">
    <source>
        <dbReference type="ARBA" id="ARBA00001936"/>
    </source>
</evidence>
<evidence type="ECO:0000256" key="6">
    <source>
        <dbReference type="ARBA" id="ARBA00022553"/>
    </source>
</evidence>
<gene>
    <name evidence="24" type="primary">LOC113799561</name>
</gene>
<dbReference type="GO" id="GO:0016266">
    <property type="term" value="P:protein O-linked glycosylation via N-acetyl-galactosamine"/>
    <property type="evidence" value="ECO:0007669"/>
    <property type="project" value="TreeGrafter"/>
</dbReference>
<evidence type="ECO:0000256" key="2">
    <source>
        <dbReference type="ARBA" id="ARBA00004323"/>
    </source>
</evidence>
<protein>
    <recommendedName>
        <fullName evidence="5">Protein O-linked-mannose beta-1,2-N-acetylglucosaminyltransferase 1</fullName>
    </recommendedName>
</protein>
<sequence>MYNCDDDKLNKTDQIDIRSNMIRYKTTAVSSSSSSTTKTMMNDDGSNNVTRFQGMNHENPFYHHNHHSYNHHQLYQCSPPSSSPCFYHPPPTPHPYDNNHQQQQQQQQQLNDATSQNIISSSSSSSDHLIKDKKKLISQSIKHHHHHHHYRSSSNSHQIWWSLFCCHPNQQRFLLFRLPRRIIAKIFQFIFFMVLIATVIVNILFIIDTTNRLRNNQQTIFSQINPLSDGASDSSGGNYLSLDASIDSQRTNYMSFDQSNYIKFQHDSDIGDSMTSVQAIEGRHVSRQLKLEILSSQSRVYVMVDGTTVLDDADETKGRGIHVLVLHQSTGSIMAQRLFDTYSPHEDESMSLFLNLITDGRIIVFTVKDEGTFQMKQAARDLLKRMGSKRSHQIGWRDMWCFVVRKNSQDVSESSPEVFGEAYAKSPDFNSWAAPVLLQATVPLVPVEQSECKQWSDNEENRRRRSFCSRIEGYGSVCNCNDPAMIDFSSLSRVPLNEKNEYERISRVPVTIVASNRPQYLYRMLRTLLTARGCNPSMITVFIDGYFEEPLEVTKLFGLRGIQHTPIGIKNARISQHYKASLTATFNLFPDAEYAIILEEDLDVSPDFFGYFGQTMPLLEQDSSLYCVSAWNDQGYEHTSHDPSLLYRVETMPGLGWILSRKLYKEELETRWPTPEKLWDWDMWMRLPDIRHDRECIVPDVSRTYHFGSSGINMNSYFQDVYFKKHAFNTLPYVRMRDLNSLKKDNYERMIEKLIKAARLVDHSKDPCENDFIPSSMPSSDPSSVINFSWNETSSYENPVTHRTYVIYIRQTNSRDFQTWLHVAKCFRIWDLDARGYHQSMWRFFLNQHHVLVIGVPHSPYSHLKPPNIMPIAVNDTENQIVN</sequence>
<reference evidence="24" key="1">
    <citation type="submission" date="2025-08" db="UniProtKB">
        <authorList>
            <consortium name="RefSeq"/>
        </authorList>
    </citation>
    <scope>IDENTIFICATION</scope>
    <source>
        <strain evidence="24">Airmid</strain>
    </source>
</reference>
<keyword evidence="16" id="KW-1015">Disulfide bond</keyword>
<dbReference type="CDD" id="cd13937">
    <property type="entry name" value="PANDER_GnT-1_2_like"/>
    <property type="match status" value="1"/>
</dbReference>
<evidence type="ECO:0000256" key="7">
    <source>
        <dbReference type="ARBA" id="ARBA00022676"/>
    </source>
</evidence>
<dbReference type="OMA" id="NYETEIH"/>
<keyword evidence="12" id="KW-0735">Signal-anchor</keyword>
<dbReference type="GO" id="GO:0047223">
    <property type="term" value="F:beta-1,3-galactosyl-O-glycosyl-glycoprotein beta-1,3-N-acetylglucosaminyltransferase activity"/>
    <property type="evidence" value="ECO:0007669"/>
    <property type="project" value="TreeGrafter"/>
</dbReference>
<dbReference type="Proteomes" id="UP000515146">
    <property type="component" value="Unplaced"/>
</dbReference>
<evidence type="ECO:0000256" key="14">
    <source>
        <dbReference type="ARBA" id="ARBA00023034"/>
    </source>
</evidence>
<keyword evidence="9 21" id="KW-0812">Transmembrane</keyword>
<feature type="compositionally biased region" description="Low complexity" evidence="20">
    <location>
        <begin position="28"/>
        <end position="39"/>
    </location>
</feature>
<dbReference type="FunFam" id="3.90.550.10:FF:000038">
    <property type="entry name" value="protein O-linked-mannose beta-1,2-N-acetylglucosaminyltransferase 1 isoform X1"/>
    <property type="match status" value="1"/>
</dbReference>
<keyword evidence="13 21" id="KW-1133">Transmembrane helix</keyword>
<keyword evidence="6" id="KW-0597">Phosphoprotein</keyword>
<keyword evidence="7" id="KW-0328">Glycosyltransferase</keyword>
<evidence type="ECO:0000256" key="9">
    <source>
        <dbReference type="ARBA" id="ARBA00022692"/>
    </source>
</evidence>
<keyword evidence="14" id="KW-0333">Golgi apparatus</keyword>
<dbReference type="GO" id="GO:0000139">
    <property type="term" value="C:Golgi membrane"/>
    <property type="evidence" value="ECO:0007669"/>
    <property type="project" value="UniProtKB-SubCell"/>
</dbReference>
<evidence type="ECO:0000313" key="24">
    <source>
        <dbReference type="RefSeq" id="XP_027206015.1"/>
    </source>
</evidence>
<dbReference type="KEGG" id="dpte:113799561"/>
<dbReference type="OrthoDB" id="440755at2759"/>
<keyword evidence="17" id="KW-0464">Manganese</keyword>
<feature type="domain" description="ILEI/PANDER" evidence="22">
    <location>
        <begin position="319"/>
        <end position="407"/>
    </location>
</feature>
<dbReference type="InterPro" id="IPR029044">
    <property type="entry name" value="Nucleotide-diphossugar_trans"/>
</dbReference>
<evidence type="ECO:0000259" key="22">
    <source>
        <dbReference type="Pfam" id="PF15711"/>
    </source>
</evidence>
<feature type="region of interest" description="Disordered" evidence="20">
    <location>
        <begin position="86"/>
        <end position="129"/>
    </location>
</feature>
<comment type="pathway">
    <text evidence="3">Protein modification; protein glycosylation.</text>
</comment>
<keyword evidence="11" id="KW-0430">Lectin</keyword>
<evidence type="ECO:0000256" key="10">
    <source>
        <dbReference type="ARBA" id="ARBA00022723"/>
    </source>
</evidence>
<dbReference type="GO" id="GO:0046872">
    <property type="term" value="F:metal ion binding"/>
    <property type="evidence" value="ECO:0007669"/>
    <property type="project" value="UniProtKB-KW"/>
</dbReference>
<feature type="compositionally biased region" description="Low complexity" evidence="20">
    <location>
        <begin position="118"/>
        <end position="127"/>
    </location>
</feature>
<evidence type="ECO:0000256" key="13">
    <source>
        <dbReference type="ARBA" id="ARBA00022989"/>
    </source>
</evidence>
<dbReference type="InterPro" id="IPR052463">
    <property type="entry name" value="O-linked_mannose_GnT"/>
</dbReference>
<evidence type="ECO:0000256" key="15">
    <source>
        <dbReference type="ARBA" id="ARBA00023136"/>
    </source>
</evidence>
<evidence type="ECO:0000313" key="23">
    <source>
        <dbReference type="Proteomes" id="UP000515146"/>
    </source>
</evidence>
<keyword evidence="8" id="KW-0808">Transferase</keyword>
<accession>A0A6P6YLB6</accession>
<evidence type="ECO:0000256" key="12">
    <source>
        <dbReference type="ARBA" id="ARBA00022968"/>
    </source>
</evidence>
<comment type="similarity">
    <text evidence="4">Belongs to the glycosyltransferase 13 family.</text>
</comment>
<evidence type="ECO:0000256" key="18">
    <source>
        <dbReference type="ARBA" id="ARBA00046887"/>
    </source>
</evidence>
<evidence type="ECO:0000256" key="17">
    <source>
        <dbReference type="ARBA" id="ARBA00023211"/>
    </source>
</evidence>
<keyword evidence="10" id="KW-0479">Metal-binding</keyword>
<evidence type="ECO:0000256" key="5">
    <source>
        <dbReference type="ARBA" id="ARBA00021956"/>
    </source>
</evidence>
<evidence type="ECO:0000256" key="21">
    <source>
        <dbReference type="SAM" id="Phobius"/>
    </source>
</evidence>
<evidence type="ECO:0000256" key="16">
    <source>
        <dbReference type="ARBA" id="ARBA00023157"/>
    </source>
</evidence>
<evidence type="ECO:0000256" key="3">
    <source>
        <dbReference type="ARBA" id="ARBA00004922"/>
    </source>
</evidence>
<dbReference type="SUPFAM" id="SSF53448">
    <property type="entry name" value="Nucleotide-diphospho-sugar transferases"/>
    <property type="match status" value="1"/>
</dbReference>
<comment type="subcellular location">
    <subcellularLocation>
        <location evidence="2">Golgi apparatus membrane</location>
        <topology evidence="2">Single-pass type II membrane protein</topology>
    </subcellularLocation>
</comment>
<dbReference type="Gene3D" id="3.90.550.10">
    <property type="entry name" value="Spore Coat Polysaccharide Biosynthesis Protein SpsA, Chain A"/>
    <property type="match status" value="1"/>
</dbReference>
<dbReference type="InterPro" id="IPR039477">
    <property type="entry name" value="ILEI/PANDER_dom"/>
</dbReference>
<name>A0A6P6YLB6_DERPT</name>
<dbReference type="Pfam" id="PF15711">
    <property type="entry name" value="ILEI"/>
    <property type="match status" value="1"/>
</dbReference>
<dbReference type="GO" id="GO:0030246">
    <property type="term" value="F:carbohydrate binding"/>
    <property type="evidence" value="ECO:0007669"/>
    <property type="project" value="UniProtKB-KW"/>
</dbReference>
<feature type="region of interest" description="Disordered" evidence="20">
    <location>
        <begin position="28"/>
        <end position="57"/>
    </location>
</feature>
<feature type="compositionally biased region" description="Polar residues" evidence="20">
    <location>
        <begin position="44"/>
        <end position="53"/>
    </location>
</feature>
<evidence type="ECO:0000256" key="19">
    <source>
        <dbReference type="ARBA" id="ARBA00049045"/>
    </source>
</evidence>
<comment type="cofactor">
    <cofactor evidence="1">
        <name>Mn(2+)</name>
        <dbReference type="ChEBI" id="CHEBI:29035"/>
    </cofactor>
</comment>
<dbReference type="InterPro" id="IPR004139">
    <property type="entry name" value="Glyco_trans_13"/>
</dbReference>
<dbReference type="RefSeq" id="XP_027206015.1">
    <property type="nucleotide sequence ID" value="XM_027350214.1"/>
</dbReference>
<comment type="catalytic activity">
    <reaction evidence="19">
        <text>3-O-(alpha-D-mannosyl)-L-threonyl-[protein] + UDP-N-acetyl-alpha-D-glucosamine = 3-O-(N-acetyl-beta-D-glucosaminyl-(1-&gt;2)-alpha-D-mannosyl)-L-threonyl-[protein] + UDP + H(+)</text>
        <dbReference type="Rhea" id="RHEA:54128"/>
        <dbReference type="Rhea" id="RHEA-COMP:13547"/>
        <dbReference type="Rhea" id="RHEA-COMP:13802"/>
        <dbReference type="ChEBI" id="CHEBI:15378"/>
        <dbReference type="ChEBI" id="CHEBI:57705"/>
        <dbReference type="ChEBI" id="CHEBI:58223"/>
        <dbReference type="ChEBI" id="CHEBI:137323"/>
        <dbReference type="ChEBI" id="CHEBI:138067"/>
    </reaction>
</comment>
<dbReference type="InterPro" id="IPR039474">
    <property type="entry name" value="POMGNT1_PANDER-like"/>
</dbReference>
<evidence type="ECO:0000256" key="20">
    <source>
        <dbReference type="SAM" id="MobiDB-lite"/>
    </source>
</evidence>
<dbReference type="AlphaFoldDB" id="A0A6P6YLB6"/>
<feature type="transmembrane region" description="Helical" evidence="21">
    <location>
        <begin position="182"/>
        <end position="207"/>
    </location>
</feature>
<evidence type="ECO:0000256" key="4">
    <source>
        <dbReference type="ARBA" id="ARBA00006492"/>
    </source>
</evidence>
<comment type="subunit">
    <text evidence="18">Interacts with DAG1 (via O-linked mannose moiety). Interacts (via transmembrane domain) with FKTN; the interaction is direct and is required for normal location in Golgi membranes.</text>
</comment>
<organism evidence="23 24">
    <name type="scientific">Dermatophagoides pteronyssinus</name>
    <name type="common">European house dust mite</name>
    <dbReference type="NCBI Taxonomy" id="6956"/>
    <lineage>
        <taxon>Eukaryota</taxon>
        <taxon>Metazoa</taxon>
        <taxon>Ecdysozoa</taxon>
        <taxon>Arthropoda</taxon>
        <taxon>Chelicerata</taxon>
        <taxon>Arachnida</taxon>
        <taxon>Acari</taxon>
        <taxon>Acariformes</taxon>
        <taxon>Sarcoptiformes</taxon>
        <taxon>Astigmata</taxon>
        <taxon>Psoroptidia</taxon>
        <taxon>Analgoidea</taxon>
        <taxon>Pyroglyphidae</taxon>
        <taxon>Dermatophagoidinae</taxon>
        <taxon>Dermatophagoides</taxon>
    </lineage>
</organism>
<keyword evidence="23" id="KW-1185">Reference proteome</keyword>
<dbReference type="PROSITE" id="PS52031">
    <property type="entry name" value="GG_LECTIN"/>
    <property type="match status" value="1"/>
</dbReference>
<keyword evidence="15 21" id="KW-0472">Membrane</keyword>
<dbReference type="InParanoid" id="A0A6P6YLB6"/>